<evidence type="ECO:0000256" key="1">
    <source>
        <dbReference type="SAM" id="MobiDB-lite"/>
    </source>
</evidence>
<keyword evidence="3" id="KW-1185">Reference proteome</keyword>
<comment type="caution">
    <text evidence="2">The sequence shown here is derived from an EMBL/GenBank/DDBJ whole genome shotgun (WGS) entry which is preliminary data.</text>
</comment>
<sequence length="123" mass="13366">MCLQGGNIGSFRIVTPCKIKVIVVDDASQRGKKEGQCVQHVRGHIPKVALQDLPSFFSSSFSSSPSKSPGFSTVDSSQPPQANRCPRSGAQTQAGQRGGRRRSEHMNDCSLEYFASLSSHRRT</sequence>
<name>A0ABV1A8V4_9TELE</name>
<feature type="compositionally biased region" description="Low complexity" evidence="1">
    <location>
        <begin position="58"/>
        <end position="72"/>
    </location>
</feature>
<organism evidence="2 3">
    <name type="scientific">Ameca splendens</name>
    <dbReference type="NCBI Taxonomy" id="208324"/>
    <lineage>
        <taxon>Eukaryota</taxon>
        <taxon>Metazoa</taxon>
        <taxon>Chordata</taxon>
        <taxon>Craniata</taxon>
        <taxon>Vertebrata</taxon>
        <taxon>Euteleostomi</taxon>
        <taxon>Actinopterygii</taxon>
        <taxon>Neopterygii</taxon>
        <taxon>Teleostei</taxon>
        <taxon>Neoteleostei</taxon>
        <taxon>Acanthomorphata</taxon>
        <taxon>Ovalentaria</taxon>
        <taxon>Atherinomorphae</taxon>
        <taxon>Cyprinodontiformes</taxon>
        <taxon>Goodeidae</taxon>
        <taxon>Ameca</taxon>
    </lineage>
</organism>
<reference evidence="2 3" key="1">
    <citation type="submission" date="2021-06" db="EMBL/GenBank/DDBJ databases">
        <authorList>
            <person name="Palmer J.M."/>
        </authorList>
    </citation>
    <scope>NUCLEOTIDE SEQUENCE [LARGE SCALE GENOMIC DNA]</scope>
    <source>
        <strain evidence="2 3">AS_MEX2019</strain>
        <tissue evidence="2">Muscle</tissue>
    </source>
</reference>
<proteinExistence type="predicted"/>
<accession>A0ABV1A8V4</accession>
<dbReference type="EMBL" id="JAHRIP010085934">
    <property type="protein sequence ID" value="MEQ2314963.1"/>
    <property type="molecule type" value="Genomic_DNA"/>
</dbReference>
<gene>
    <name evidence="2" type="ORF">AMECASPLE_017333</name>
</gene>
<dbReference type="Proteomes" id="UP001469553">
    <property type="component" value="Unassembled WGS sequence"/>
</dbReference>
<protein>
    <submittedName>
        <fullName evidence="2">Uncharacterized protein</fullName>
    </submittedName>
</protein>
<evidence type="ECO:0000313" key="2">
    <source>
        <dbReference type="EMBL" id="MEQ2314963.1"/>
    </source>
</evidence>
<evidence type="ECO:0000313" key="3">
    <source>
        <dbReference type="Proteomes" id="UP001469553"/>
    </source>
</evidence>
<feature type="region of interest" description="Disordered" evidence="1">
    <location>
        <begin position="58"/>
        <end position="106"/>
    </location>
</feature>